<reference evidence="1 2" key="1">
    <citation type="journal article" date="2018" name="Sci. Rep.">
        <title>Comparative analysis of the Pocillopora damicornis genome highlights role of immune system in coral evolution.</title>
        <authorList>
            <person name="Cunning R."/>
            <person name="Bay R.A."/>
            <person name="Gillette P."/>
            <person name="Baker A.C."/>
            <person name="Traylor-Knowles N."/>
        </authorList>
    </citation>
    <scope>NUCLEOTIDE SEQUENCE [LARGE SCALE GENOMIC DNA]</scope>
    <source>
        <strain evidence="1">RSMAS</strain>
        <tissue evidence="1">Whole animal</tissue>
    </source>
</reference>
<dbReference type="STRING" id="46731.A0A3M6TBL2"/>
<organism evidence="1 2">
    <name type="scientific">Pocillopora damicornis</name>
    <name type="common">Cauliflower coral</name>
    <name type="synonym">Millepora damicornis</name>
    <dbReference type="NCBI Taxonomy" id="46731"/>
    <lineage>
        <taxon>Eukaryota</taxon>
        <taxon>Metazoa</taxon>
        <taxon>Cnidaria</taxon>
        <taxon>Anthozoa</taxon>
        <taxon>Hexacorallia</taxon>
        <taxon>Scleractinia</taxon>
        <taxon>Astrocoeniina</taxon>
        <taxon>Pocilloporidae</taxon>
        <taxon>Pocillopora</taxon>
    </lineage>
</organism>
<proteinExistence type="predicted"/>
<dbReference type="Proteomes" id="UP000275408">
    <property type="component" value="Unassembled WGS sequence"/>
</dbReference>
<dbReference type="AlphaFoldDB" id="A0A3M6TBL2"/>
<sequence>MGYPAQISTDSLKRRRKASERLREYFLEHKDLTGEQWFYIELPEAKDHKFHITGEADGIHRAVDMRVVARIHNWVNRGVTSVEEMRRHLREYVRSELFPGREMPPSTSRQYCPTKKDLYNHMYRARVKSRFSN</sequence>
<dbReference type="PANTHER" id="PTHR47456">
    <property type="entry name" value="PHD-TYPE DOMAIN-CONTAINING PROTEIN"/>
    <property type="match status" value="1"/>
</dbReference>
<dbReference type="InterPro" id="IPR029309">
    <property type="entry name" value="CaRF"/>
</dbReference>
<gene>
    <name evidence="1" type="ORF">pdam_00024231</name>
</gene>
<name>A0A3M6TBL2_POCDA</name>
<dbReference type="Pfam" id="PF15299">
    <property type="entry name" value="ALS2CR8"/>
    <property type="match status" value="1"/>
</dbReference>
<evidence type="ECO:0000313" key="1">
    <source>
        <dbReference type="EMBL" id="RMX38772.1"/>
    </source>
</evidence>
<accession>A0A3M6TBL2</accession>
<evidence type="ECO:0000313" key="2">
    <source>
        <dbReference type="Proteomes" id="UP000275408"/>
    </source>
</evidence>
<dbReference type="EMBL" id="RCHS01003948">
    <property type="protein sequence ID" value="RMX38772.1"/>
    <property type="molecule type" value="Genomic_DNA"/>
</dbReference>
<dbReference type="OrthoDB" id="6142716at2759"/>
<protein>
    <submittedName>
        <fullName evidence="1">Uncharacterized protein</fullName>
    </submittedName>
</protein>
<keyword evidence="2" id="KW-1185">Reference proteome</keyword>
<dbReference type="GO" id="GO:0003700">
    <property type="term" value="F:DNA-binding transcription factor activity"/>
    <property type="evidence" value="ECO:0007669"/>
    <property type="project" value="InterPro"/>
</dbReference>
<comment type="caution">
    <text evidence="1">The sequence shown here is derived from an EMBL/GenBank/DDBJ whole genome shotgun (WGS) entry which is preliminary data.</text>
</comment>